<dbReference type="EMBL" id="CABFNS010000800">
    <property type="protein sequence ID" value="VUC29514.1"/>
    <property type="molecule type" value="Genomic_DNA"/>
</dbReference>
<feature type="signal peptide" evidence="1">
    <location>
        <begin position="1"/>
        <end position="21"/>
    </location>
</feature>
<sequence length="179" mass="18716">MMQFKALSILAVVMSASHVAANILPEDIINTIGKVTDLSSSTADAAKDIEGGNVLAAAPKLVTGFKDIVSTVTGAIPMLENEKPDEAFSEGDQTNICDAFTTFVEVHQDLLNVVIGKNSLLSSTPFTAPVAAVLRTLEGGVDTLAYSIIGLVPTCADKAQMDLENLDNTIGDAIDIYSS</sequence>
<name>A0ABY6UEA6_BIOOC</name>
<evidence type="ECO:0000256" key="1">
    <source>
        <dbReference type="SAM" id="SignalP"/>
    </source>
</evidence>
<keyword evidence="3" id="KW-1185">Reference proteome</keyword>
<dbReference type="Proteomes" id="UP000766486">
    <property type="component" value="Unassembled WGS sequence"/>
</dbReference>
<proteinExistence type="predicted"/>
<evidence type="ECO:0000313" key="3">
    <source>
        <dbReference type="Proteomes" id="UP000766486"/>
    </source>
</evidence>
<feature type="chain" id="PRO_5045150683" description="Cell wall galactomannoprotein" evidence="1">
    <location>
        <begin position="22"/>
        <end position="179"/>
    </location>
</feature>
<protein>
    <recommendedName>
        <fullName evidence="4">Cell wall galactomannoprotein</fullName>
    </recommendedName>
</protein>
<comment type="caution">
    <text evidence="2">The sequence shown here is derived from an EMBL/GenBank/DDBJ whole genome shotgun (WGS) entry which is preliminary data.</text>
</comment>
<accession>A0ABY6UEA6</accession>
<gene>
    <name evidence="2" type="ORF">CLO192961_LOCUS259069</name>
</gene>
<organism evidence="2 3">
    <name type="scientific">Bionectria ochroleuca</name>
    <name type="common">Gliocladium roseum</name>
    <dbReference type="NCBI Taxonomy" id="29856"/>
    <lineage>
        <taxon>Eukaryota</taxon>
        <taxon>Fungi</taxon>
        <taxon>Dikarya</taxon>
        <taxon>Ascomycota</taxon>
        <taxon>Pezizomycotina</taxon>
        <taxon>Sordariomycetes</taxon>
        <taxon>Hypocreomycetidae</taxon>
        <taxon>Hypocreales</taxon>
        <taxon>Bionectriaceae</taxon>
        <taxon>Clonostachys</taxon>
    </lineage>
</organism>
<dbReference type="Pfam" id="PF17615">
    <property type="entry name" value="C166"/>
    <property type="match status" value="1"/>
</dbReference>
<evidence type="ECO:0000313" key="2">
    <source>
        <dbReference type="EMBL" id="VUC29514.1"/>
    </source>
</evidence>
<evidence type="ECO:0008006" key="4">
    <source>
        <dbReference type="Google" id="ProtNLM"/>
    </source>
</evidence>
<reference evidence="2 3" key="1">
    <citation type="submission" date="2019-06" db="EMBL/GenBank/DDBJ databases">
        <authorList>
            <person name="Broberg M."/>
        </authorList>
    </citation>
    <scope>NUCLEOTIDE SEQUENCE [LARGE SCALE GENOMIC DNA]</scope>
</reference>
<keyword evidence="1" id="KW-0732">Signal</keyword>